<organism evidence="3 4">
    <name type="scientific">Parabacteroides faecis</name>
    <dbReference type="NCBI Taxonomy" id="1217282"/>
    <lineage>
        <taxon>Bacteria</taxon>
        <taxon>Pseudomonadati</taxon>
        <taxon>Bacteroidota</taxon>
        <taxon>Bacteroidia</taxon>
        <taxon>Bacteroidales</taxon>
        <taxon>Tannerellaceae</taxon>
        <taxon>Parabacteroides</taxon>
    </lineage>
</organism>
<feature type="domain" description="Gingipain" evidence="2">
    <location>
        <begin position="405"/>
        <end position="778"/>
    </location>
</feature>
<evidence type="ECO:0000259" key="2">
    <source>
        <dbReference type="Pfam" id="PF01364"/>
    </source>
</evidence>
<dbReference type="InterPro" id="IPR001769">
    <property type="entry name" value="Gingipain"/>
</dbReference>
<reference evidence="3 4" key="1">
    <citation type="submission" date="2020-08" db="EMBL/GenBank/DDBJ databases">
        <title>Genomic Encyclopedia of Type Strains, Phase IV (KMG-IV): sequencing the most valuable type-strain genomes for metagenomic binning, comparative biology and taxonomic classification.</title>
        <authorList>
            <person name="Goeker M."/>
        </authorList>
    </citation>
    <scope>NUCLEOTIDE SEQUENCE [LARGE SCALE GENOMIC DNA]</scope>
    <source>
        <strain evidence="3 4">DSM 102983</strain>
    </source>
</reference>
<proteinExistence type="predicted"/>
<dbReference type="RefSeq" id="WP_183671461.1">
    <property type="nucleotide sequence ID" value="NZ_BMPB01000007.1"/>
</dbReference>
<keyword evidence="1" id="KW-0732">Signal</keyword>
<name>A0ABR6KP82_9BACT</name>
<dbReference type="Gene3D" id="3.40.50.1460">
    <property type="match status" value="1"/>
</dbReference>
<protein>
    <recommendedName>
        <fullName evidence="2">Gingipain domain-containing protein</fullName>
    </recommendedName>
</protein>
<dbReference type="CDD" id="cd02258">
    <property type="entry name" value="Peptidase_C25_N"/>
    <property type="match status" value="1"/>
</dbReference>
<dbReference type="EMBL" id="JACHOC010000006">
    <property type="protein sequence ID" value="MBB4623312.1"/>
    <property type="molecule type" value="Genomic_DNA"/>
</dbReference>
<dbReference type="Proteomes" id="UP000533637">
    <property type="component" value="Unassembled WGS sequence"/>
</dbReference>
<gene>
    <name evidence="3" type="ORF">GGQ57_003224</name>
</gene>
<dbReference type="Gene3D" id="2.60.40.4070">
    <property type="match status" value="1"/>
</dbReference>
<dbReference type="Gene3D" id="3.40.50.10390">
    <property type="entry name" value="Gingipain r, domain 1"/>
    <property type="match status" value="1"/>
</dbReference>
<evidence type="ECO:0000256" key="1">
    <source>
        <dbReference type="ARBA" id="ARBA00022729"/>
    </source>
</evidence>
<comment type="caution">
    <text evidence="3">The sequence shown here is derived from an EMBL/GenBank/DDBJ whole genome shotgun (WGS) entry which is preliminary data.</text>
</comment>
<keyword evidence="4" id="KW-1185">Reference proteome</keyword>
<dbReference type="InterPro" id="IPR029031">
    <property type="entry name" value="Gingipain_N_sf"/>
</dbReference>
<dbReference type="SUPFAM" id="SSF52129">
    <property type="entry name" value="Caspase-like"/>
    <property type="match status" value="1"/>
</dbReference>
<dbReference type="InterPro" id="IPR029030">
    <property type="entry name" value="Caspase-like_dom_sf"/>
</dbReference>
<evidence type="ECO:0000313" key="3">
    <source>
        <dbReference type="EMBL" id="MBB4623312.1"/>
    </source>
</evidence>
<accession>A0ABR6KP82</accession>
<dbReference type="NCBIfam" id="NF033707">
    <property type="entry name" value="T9SS_sortase"/>
    <property type="match status" value="1"/>
</dbReference>
<evidence type="ECO:0000313" key="4">
    <source>
        <dbReference type="Proteomes" id="UP000533637"/>
    </source>
</evidence>
<sequence>MKLHEKRFSAITSIAFLLCFCLSFSLEASGRYADNSVLSKGHWVKIQIEKDGIYKLTYSELKNMGFDDPSKVAVYGYGGWPLEEDFTKPYVDDLPAVPVLRKDNYILFYGRGTTKWEYKEVSYRKDSKRNKFVHTNNPYSLYGYYFLTTSSEVKEMDIVPSETKDATIEFDYFDDYLLHEKDLVSVNKSGRELFGESLYSTVSIPFEKVEGILDTDAFVDCRLIAKTNDAKNFVLSINGEEVVKSYINGVSPNLDLYEYIKARSAEAYGIWKGRKENSFSVKVDYSEKGNNTAYLDYIYIQLQRSLQVYGQPTFFRTLSSIGNKSCFTIKNADANTIVLDVTDALNPRIIEGVLNESNFSFVIPKEDRLREFVVFRLDNSVPVISANNSQKVAEQNLHALRQADMVIISPSAFKSEAERLKQAHEEHDQLENILVVTPEEIYNEFSSGTPDATAYRRLMKMFYDRSKNEQSNAPKYLLLFGDGAYDNRFVSSEWKLFPSGMKNNMLLTYQTNESLDDTSYVVDDYFGLLDDNEGVNISNDIIDIGIGRFPVRTITEARNAVNKVISYMNAPVGDWKNKVCFIGDDGSNADQYATYHQKYADELADTLEENHAEYVSTKILFDAFKKDRSGKSSYPDIPPLIQKTLKEGCFMLNYTGHGSAKSLSEEAVITQSDIIQSTYRYLPIWITASCDFCPFDQVATSAGEDVFLNKVSGGIALFTTTRVAFSRDNKNINENLVKELFGSDNERKALGDIFFSTKQKPSLRKLGFSLIGDPALKLSYPKYRLRLSTINGKDVADSSFEFKSQDKVELEGIVCTASDDLLSDFNGVLNVRVFDALDEKETMGNNKISFKYGEKDGKPLYRDSVPKIRYKDYINTIFLGSDSVRNGRFKISFFVPKDISYKVGKNGKITMYAYESESKRDASGSFKKFSVFGTSDNPKDDNMPPEIRSLFLNDTTFIDGGDVNSTPYFYAKVWDESGINITESSIGHGITLSIDNNPNSSYILNSYYENIIGSDGEGMVKFGIPVLTPGLHHAEFKIWDIMNNSATYTFSFNVVEGLKPFITNVIATPTPARGNVEFHITHNRPESRMKVGIMVYDMTGRLHWKHEETGSSELFKDYTIDWDLRNNSGTHVRPGVYIYRAAVSTDNSKEATEAKKMIILW</sequence>
<dbReference type="Pfam" id="PF01364">
    <property type="entry name" value="Peptidase_C25"/>
    <property type="match status" value="1"/>
</dbReference>